<feature type="compositionally biased region" description="Basic and acidic residues" evidence="2">
    <location>
        <begin position="357"/>
        <end position="373"/>
    </location>
</feature>
<feature type="compositionally biased region" description="Polar residues" evidence="2">
    <location>
        <begin position="245"/>
        <end position="261"/>
    </location>
</feature>
<dbReference type="PANTHER" id="PTHR42023:SF1">
    <property type="entry name" value="BHLH DOMAIN-CONTAINING PROTEIN"/>
    <property type="match status" value="1"/>
</dbReference>
<feature type="compositionally biased region" description="Basic and acidic residues" evidence="2">
    <location>
        <begin position="410"/>
        <end position="433"/>
    </location>
</feature>
<feature type="region of interest" description="Disordered" evidence="2">
    <location>
        <begin position="297"/>
        <end position="373"/>
    </location>
</feature>
<feature type="region of interest" description="Disordered" evidence="2">
    <location>
        <begin position="156"/>
        <end position="261"/>
    </location>
</feature>
<feature type="region of interest" description="Disordered" evidence="2">
    <location>
        <begin position="1"/>
        <end position="69"/>
    </location>
</feature>
<dbReference type="EMBL" id="JAQIZZ010000005">
    <property type="protein sequence ID" value="KAJ5541354.1"/>
    <property type="molecule type" value="Genomic_DNA"/>
</dbReference>
<protein>
    <recommendedName>
        <fullName evidence="5">BHLH domain-containing protein</fullName>
    </recommendedName>
</protein>
<comment type="caution">
    <text evidence="3">The sequence shown here is derived from an EMBL/GenBank/DDBJ whole genome shotgun (WGS) entry which is preliminary data.</text>
</comment>
<reference evidence="3 4" key="1">
    <citation type="journal article" date="2023" name="IMA Fungus">
        <title>Comparative genomic study of the Penicillium genus elucidates a diverse pangenome and 15 lateral gene transfer events.</title>
        <authorList>
            <person name="Petersen C."/>
            <person name="Sorensen T."/>
            <person name="Nielsen M.R."/>
            <person name="Sondergaard T.E."/>
            <person name="Sorensen J.L."/>
            <person name="Fitzpatrick D.A."/>
            <person name="Frisvad J.C."/>
            <person name="Nielsen K.L."/>
        </authorList>
    </citation>
    <scope>NUCLEOTIDE SEQUENCE [LARGE SCALE GENOMIC DNA]</scope>
    <source>
        <strain evidence="3 4">IBT 35679</strain>
    </source>
</reference>
<keyword evidence="1" id="KW-0175">Coiled coil</keyword>
<feature type="compositionally biased region" description="Basic and acidic residues" evidence="2">
    <location>
        <begin position="177"/>
        <end position="187"/>
    </location>
</feature>
<gene>
    <name evidence="3" type="ORF">N7494_006430</name>
</gene>
<evidence type="ECO:0000256" key="2">
    <source>
        <dbReference type="SAM" id="MobiDB-lite"/>
    </source>
</evidence>
<sequence length="590" mass="64365">MWSKGLNRSRGMGNPTSGDNNSAHVDSMRIEPISKDLPSLPEGSDDENNTPTRASEASATAKDGKEWRYSAVSPMASPTLETVNDSGSSFCVSPIDESNGFPRQEQRASTGEYFADAHLHALYVDTPPSPTAAPTPPRKKKAVAFVAEPEQIPSAIENYSPAEPPQQTLEAGPGAPIRRDFEYHNDSQESIPEESFHEPTFRSFSPPPVSKDLPVKAPSEHPSGARRHVHSGEPSTMTAGKAGQANPQNNTSHKSTGSASNLLSWGREQLLPIKEFAQARSRSGSFYKSEIPVPIRGKDKRLKDGGHRSTLRVAPSEVHSKRPSANTGVQLSHIGLVPTTVTTITAGSPKTLPKKPTPRDAPTKQWREQRDIKPLPEINTVIDTLLPTQPLVDFGGSIAVPKPDSPSPRESPRDSPRDSPRESPRESSRESPRESPQPDSSGTPEAVDDNPSIMSRRRPIPITMPVSRKPIRKPTPAEAAPGPDPVAQAPTDPVDRIQALEAKRDGLARRRVNLETVIKELTRVIQPNNVAYDLAAKQEVKRSVQSIENDIAEIKREEHELGLKAARAWRRLDENNNGNGSTLWVKRVTS</sequence>
<feature type="compositionally biased region" description="Polar residues" evidence="2">
    <location>
        <begin position="49"/>
        <end position="58"/>
    </location>
</feature>
<feature type="coiled-coil region" evidence="1">
    <location>
        <begin position="497"/>
        <end position="557"/>
    </location>
</feature>
<dbReference type="PANTHER" id="PTHR42023">
    <property type="entry name" value="BHLH DOMAIN-CONTAINING PROTEIN"/>
    <property type="match status" value="1"/>
</dbReference>
<feature type="region of interest" description="Disordered" evidence="2">
    <location>
        <begin position="393"/>
        <end position="492"/>
    </location>
</feature>
<evidence type="ECO:0000313" key="3">
    <source>
        <dbReference type="EMBL" id="KAJ5541354.1"/>
    </source>
</evidence>
<feature type="compositionally biased region" description="Polar residues" evidence="2">
    <location>
        <begin position="14"/>
        <end position="24"/>
    </location>
</feature>
<feature type="compositionally biased region" description="Polar residues" evidence="2">
    <location>
        <begin position="339"/>
        <end position="348"/>
    </location>
</feature>
<dbReference type="Proteomes" id="UP001220324">
    <property type="component" value="Unassembled WGS sequence"/>
</dbReference>
<dbReference type="AlphaFoldDB" id="A0AAD6CWL8"/>
<proteinExistence type="predicted"/>
<organism evidence="3 4">
    <name type="scientific">Penicillium frequentans</name>
    <dbReference type="NCBI Taxonomy" id="3151616"/>
    <lineage>
        <taxon>Eukaryota</taxon>
        <taxon>Fungi</taxon>
        <taxon>Dikarya</taxon>
        <taxon>Ascomycota</taxon>
        <taxon>Pezizomycotina</taxon>
        <taxon>Eurotiomycetes</taxon>
        <taxon>Eurotiomycetidae</taxon>
        <taxon>Eurotiales</taxon>
        <taxon>Aspergillaceae</taxon>
        <taxon>Penicillium</taxon>
    </lineage>
</organism>
<evidence type="ECO:0000256" key="1">
    <source>
        <dbReference type="SAM" id="Coils"/>
    </source>
</evidence>
<evidence type="ECO:0008006" key="5">
    <source>
        <dbReference type="Google" id="ProtNLM"/>
    </source>
</evidence>
<evidence type="ECO:0000313" key="4">
    <source>
        <dbReference type="Proteomes" id="UP001220324"/>
    </source>
</evidence>
<keyword evidence="4" id="KW-1185">Reference proteome</keyword>
<name>A0AAD6CWL8_9EURO</name>
<accession>A0AAD6CWL8</accession>